<dbReference type="GO" id="GO:0003700">
    <property type="term" value="F:DNA-binding transcription factor activity"/>
    <property type="evidence" value="ECO:0007669"/>
    <property type="project" value="InterPro"/>
</dbReference>
<organism evidence="5 8">
    <name type="scientific">Flavobacterium pectinovorum</name>
    <dbReference type="NCBI Taxonomy" id="29533"/>
    <lineage>
        <taxon>Bacteria</taxon>
        <taxon>Pseudomonadati</taxon>
        <taxon>Bacteroidota</taxon>
        <taxon>Flavobacteriia</taxon>
        <taxon>Flavobacteriales</taxon>
        <taxon>Flavobacteriaceae</taxon>
        <taxon>Flavobacterium</taxon>
    </lineage>
</organism>
<evidence type="ECO:0000256" key="2">
    <source>
        <dbReference type="ARBA" id="ARBA00023125"/>
    </source>
</evidence>
<evidence type="ECO:0000256" key="3">
    <source>
        <dbReference type="ARBA" id="ARBA00023163"/>
    </source>
</evidence>
<reference evidence="5 8" key="1">
    <citation type="submission" date="2016-11" db="EMBL/GenBank/DDBJ databases">
        <title>Whole genomes of Flavobacteriaceae.</title>
        <authorList>
            <person name="Stine C."/>
            <person name="Li C."/>
            <person name="Tadesse D."/>
        </authorList>
    </citation>
    <scope>NUCLEOTIDE SEQUENCE [LARGE SCALE GENOMIC DNA]</scope>
    <source>
        <strain evidence="5 8">ATCC 19366</strain>
    </source>
</reference>
<protein>
    <submittedName>
        <fullName evidence="5 6">Transcriptional regulator</fullName>
    </submittedName>
</protein>
<dbReference type="SMART" id="SM00347">
    <property type="entry name" value="HTH_MARR"/>
    <property type="match status" value="1"/>
</dbReference>
<dbReference type="PANTHER" id="PTHR42756:SF1">
    <property type="entry name" value="TRANSCRIPTIONAL REPRESSOR OF EMRAB OPERON"/>
    <property type="match status" value="1"/>
</dbReference>
<evidence type="ECO:0000256" key="1">
    <source>
        <dbReference type="ARBA" id="ARBA00023015"/>
    </source>
</evidence>
<dbReference type="Proteomes" id="UP000184216">
    <property type="component" value="Unassembled WGS sequence"/>
</dbReference>
<gene>
    <name evidence="5" type="ORF">B0A72_12765</name>
    <name evidence="6" type="ORF">SAMN05444387_0901</name>
</gene>
<keyword evidence="7" id="KW-1185">Reference proteome</keyword>
<keyword evidence="3" id="KW-0804">Transcription</keyword>
<dbReference type="Gene3D" id="1.10.10.10">
    <property type="entry name" value="Winged helix-like DNA-binding domain superfamily/Winged helix DNA-binding domain"/>
    <property type="match status" value="1"/>
</dbReference>
<dbReference type="InterPro" id="IPR036390">
    <property type="entry name" value="WH_DNA-bd_sf"/>
</dbReference>
<proteinExistence type="predicted"/>
<reference evidence="6 7" key="2">
    <citation type="submission" date="2016-11" db="EMBL/GenBank/DDBJ databases">
        <authorList>
            <person name="Varghese N."/>
            <person name="Submissions S."/>
        </authorList>
    </citation>
    <scope>NUCLEOTIDE SEQUENCE [LARGE SCALE GENOMIC DNA]</scope>
    <source>
        <strain evidence="6 7">DSM 6368</strain>
    </source>
</reference>
<evidence type="ECO:0000259" key="4">
    <source>
        <dbReference type="PROSITE" id="PS50995"/>
    </source>
</evidence>
<evidence type="ECO:0000313" key="8">
    <source>
        <dbReference type="Proteomes" id="UP000198431"/>
    </source>
</evidence>
<sequence>MKNIFDLEIQNSNVEGKIVTGFERLSQVFKVLLWEKAKKYDLSPIQIQILIFIKYHSKNKSTVSYLAKEFNLTKATVSDTIKILEHKQYISKEIQPDDSRSYTVALTPKGLEMVLLIEDFTDPLYDIVASTSKNDKLILWRTISSLLQQLNHLQIINLQNTCSNCHYYSEENKAKYCQLMNIKLESNDIRIDCSDHKPTIWTQIV</sequence>
<name>A0AB36P330_9FLAO</name>
<evidence type="ECO:0000313" key="7">
    <source>
        <dbReference type="Proteomes" id="UP000184216"/>
    </source>
</evidence>
<dbReference type="RefSeq" id="WP_073393871.1">
    <property type="nucleotide sequence ID" value="NZ_FRBX01000001.1"/>
</dbReference>
<dbReference type="EMBL" id="MUHB01000010">
    <property type="protein sequence ID" value="OXB04364.1"/>
    <property type="molecule type" value="Genomic_DNA"/>
</dbReference>
<keyword evidence="2" id="KW-0238">DNA-binding</keyword>
<dbReference type="PROSITE" id="PS50995">
    <property type="entry name" value="HTH_MARR_2"/>
    <property type="match status" value="1"/>
</dbReference>
<dbReference type="InterPro" id="IPR000835">
    <property type="entry name" value="HTH_MarR-typ"/>
</dbReference>
<evidence type="ECO:0000313" key="5">
    <source>
        <dbReference type="EMBL" id="OXB04364.1"/>
    </source>
</evidence>
<dbReference type="Pfam" id="PF12802">
    <property type="entry name" value="MarR_2"/>
    <property type="match status" value="1"/>
</dbReference>
<dbReference type="AlphaFoldDB" id="A0AB36P330"/>
<evidence type="ECO:0000313" key="6">
    <source>
        <dbReference type="EMBL" id="SHL55690.1"/>
    </source>
</evidence>
<comment type="caution">
    <text evidence="5">The sequence shown here is derived from an EMBL/GenBank/DDBJ whole genome shotgun (WGS) entry which is preliminary data.</text>
</comment>
<keyword evidence="1" id="KW-0805">Transcription regulation</keyword>
<dbReference type="PANTHER" id="PTHR42756">
    <property type="entry name" value="TRANSCRIPTIONAL REGULATOR, MARR"/>
    <property type="match status" value="1"/>
</dbReference>
<dbReference type="GO" id="GO:0003677">
    <property type="term" value="F:DNA binding"/>
    <property type="evidence" value="ECO:0007669"/>
    <property type="project" value="UniProtKB-KW"/>
</dbReference>
<dbReference type="EMBL" id="FRBX01000001">
    <property type="protein sequence ID" value="SHL55690.1"/>
    <property type="molecule type" value="Genomic_DNA"/>
</dbReference>
<accession>A0AB36P330</accession>
<dbReference type="Proteomes" id="UP000198431">
    <property type="component" value="Unassembled WGS sequence"/>
</dbReference>
<dbReference type="InterPro" id="IPR036388">
    <property type="entry name" value="WH-like_DNA-bd_sf"/>
</dbReference>
<feature type="domain" description="HTH marR-type" evidence="4">
    <location>
        <begin position="15"/>
        <end position="155"/>
    </location>
</feature>
<dbReference type="SUPFAM" id="SSF46785">
    <property type="entry name" value="Winged helix' DNA-binding domain"/>
    <property type="match status" value="1"/>
</dbReference>